<dbReference type="PANTHER" id="PTHR42923:SF3">
    <property type="entry name" value="PROTOPORPHYRINOGEN OXIDASE"/>
    <property type="match status" value="1"/>
</dbReference>
<comment type="function">
    <text evidence="6">Involved in coproporphyrin-dependent heme b biosynthesis. Catalyzes the oxidation of coproporphyrinogen III to coproporphyrin III.</text>
</comment>
<name>A0A399RWB2_9BACT</name>
<feature type="domain" description="Amine oxidase" evidence="7">
    <location>
        <begin position="10"/>
        <end position="438"/>
    </location>
</feature>
<organism evidence="8 9">
    <name type="scientific">Pontibacter oryzae</name>
    <dbReference type="NCBI Taxonomy" id="2304593"/>
    <lineage>
        <taxon>Bacteria</taxon>
        <taxon>Pseudomonadati</taxon>
        <taxon>Bacteroidota</taxon>
        <taxon>Cytophagia</taxon>
        <taxon>Cytophagales</taxon>
        <taxon>Hymenobacteraceae</taxon>
        <taxon>Pontibacter</taxon>
    </lineage>
</organism>
<evidence type="ECO:0000256" key="4">
    <source>
        <dbReference type="ARBA" id="ARBA00023002"/>
    </source>
</evidence>
<dbReference type="InterPro" id="IPR050464">
    <property type="entry name" value="Zeta_carotene_desat/Oxidored"/>
</dbReference>
<dbReference type="Pfam" id="PF01593">
    <property type="entry name" value="Amino_oxidase"/>
    <property type="match status" value="1"/>
</dbReference>
<comment type="similarity">
    <text evidence="6">Belongs to the protoporphyrinogen/coproporphyrinogen oxidase family. Coproporphyrinogen III oxidase subfamily.</text>
</comment>
<sequence>MRVAIVGAGISGLALAYYLQKRGIPYDLFEAGSQAGGNMRSVKVGDCLLELGPNSLQACDELDELIRELKLEQEVLPAALPSNQRYVLRDGHYHQLPSTPFSLLSNNFFCWHTKYRILQERHIPPADYDYETISQFFERRFGAGVVDYAVNPFITGMYAGDSSKLLLRKAFPQLKQMEKTHGSVLKGLAEASKNDHNRDVFSFKNGMHTLPEAIAQKLISLHTEHRVDMITRSQGKYVISCSSPSDTDTEEYNLLVLALPAYKAADLLHYTFPGMAAAMQNIHYPPLAVVHTAYNRRDVYNKMDGFGVLHPKAEDAFSAGSLWSSSAFSGRCRPHEVLFTTFVGGAQSEHHARTERTILMRQVHQELKELHGIGADKPNFQHAHLWEHSIPQYDMHIEDAHTMAEGLEAEGMFIAANWYCGVSVPSCIRAAKELAHKINLKLPHALNS</sequence>
<dbReference type="RefSeq" id="WP_119433522.1">
    <property type="nucleotide sequence ID" value="NZ_QWGE01000006.1"/>
</dbReference>
<evidence type="ECO:0000259" key="7">
    <source>
        <dbReference type="Pfam" id="PF01593"/>
    </source>
</evidence>
<comment type="catalytic activity">
    <reaction evidence="6">
        <text>coproporphyrinogen III + 3 O2 = coproporphyrin III + 3 H2O2</text>
        <dbReference type="Rhea" id="RHEA:43436"/>
        <dbReference type="ChEBI" id="CHEBI:15379"/>
        <dbReference type="ChEBI" id="CHEBI:16240"/>
        <dbReference type="ChEBI" id="CHEBI:57309"/>
        <dbReference type="ChEBI" id="CHEBI:131725"/>
        <dbReference type="EC" id="1.3.3.15"/>
    </reaction>
</comment>
<comment type="subcellular location">
    <subcellularLocation>
        <location evidence="6">Cytoplasm</location>
    </subcellularLocation>
</comment>
<dbReference type="GO" id="GO:0004729">
    <property type="term" value="F:oxygen-dependent protoporphyrinogen oxidase activity"/>
    <property type="evidence" value="ECO:0007669"/>
    <property type="project" value="UniProtKB-UniRule"/>
</dbReference>
<evidence type="ECO:0000256" key="6">
    <source>
        <dbReference type="RuleBase" id="RU364052"/>
    </source>
</evidence>
<dbReference type="GO" id="GO:0005737">
    <property type="term" value="C:cytoplasm"/>
    <property type="evidence" value="ECO:0007669"/>
    <property type="project" value="UniProtKB-SubCell"/>
</dbReference>
<keyword evidence="5 6" id="KW-0350">Heme biosynthesis</keyword>
<evidence type="ECO:0000256" key="1">
    <source>
        <dbReference type="ARBA" id="ARBA00001974"/>
    </source>
</evidence>
<dbReference type="SUPFAM" id="SSF51905">
    <property type="entry name" value="FAD/NAD(P)-binding domain"/>
    <property type="match status" value="1"/>
</dbReference>
<evidence type="ECO:0000313" key="9">
    <source>
        <dbReference type="Proteomes" id="UP000266005"/>
    </source>
</evidence>
<dbReference type="PANTHER" id="PTHR42923">
    <property type="entry name" value="PROTOPORPHYRINOGEN OXIDASE"/>
    <property type="match status" value="1"/>
</dbReference>
<dbReference type="Gene3D" id="1.10.3110.10">
    <property type="entry name" value="protoporphyrinogen ix oxidase, domain 3"/>
    <property type="match status" value="1"/>
</dbReference>
<evidence type="ECO:0000256" key="3">
    <source>
        <dbReference type="ARBA" id="ARBA00022827"/>
    </source>
</evidence>
<dbReference type="Gene3D" id="3.50.50.60">
    <property type="entry name" value="FAD/NAD(P)-binding domain"/>
    <property type="match status" value="1"/>
</dbReference>
<dbReference type="AlphaFoldDB" id="A0A399RWB2"/>
<keyword evidence="2 6" id="KW-0285">Flavoprotein</keyword>
<dbReference type="OrthoDB" id="9805195at2"/>
<dbReference type="NCBIfam" id="TIGR00562">
    <property type="entry name" value="proto_IX_ox"/>
    <property type="match status" value="1"/>
</dbReference>
<dbReference type="EMBL" id="QWGE01000006">
    <property type="protein sequence ID" value="RIJ34112.1"/>
    <property type="molecule type" value="Genomic_DNA"/>
</dbReference>
<evidence type="ECO:0000313" key="8">
    <source>
        <dbReference type="EMBL" id="RIJ34112.1"/>
    </source>
</evidence>
<accession>A0A399RWB2</accession>
<dbReference type="InterPro" id="IPR002937">
    <property type="entry name" value="Amino_oxidase"/>
</dbReference>
<dbReference type="EC" id="1.3.3.15" evidence="6"/>
<dbReference type="UniPathway" id="UPA00252"/>
<keyword evidence="9" id="KW-1185">Reference proteome</keyword>
<keyword evidence="3 6" id="KW-0274">FAD</keyword>
<dbReference type="InterPro" id="IPR004572">
    <property type="entry name" value="Protoporphyrinogen_oxidase"/>
</dbReference>
<comment type="cofactor">
    <cofactor evidence="1 6">
        <name>FAD</name>
        <dbReference type="ChEBI" id="CHEBI:57692"/>
    </cofactor>
</comment>
<keyword evidence="4 6" id="KW-0560">Oxidoreductase</keyword>
<dbReference type="Gene3D" id="3.90.660.20">
    <property type="entry name" value="Protoporphyrinogen oxidase, mitochondrial, domain 2"/>
    <property type="match status" value="1"/>
</dbReference>
<dbReference type="SUPFAM" id="SSF54373">
    <property type="entry name" value="FAD-linked reductases, C-terminal domain"/>
    <property type="match status" value="1"/>
</dbReference>
<comment type="pathway">
    <text evidence="6">Porphyrin-containing compound metabolism; protoheme biosynthesis.</text>
</comment>
<keyword evidence="6" id="KW-0963">Cytoplasm</keyword>
<dbReference type="GO" id="GO:0006783">
    <property type="term" value="P:heme biosynthetic process"/>
    <property type="evidence" value="ECO:0007669"/>
    <property type="project" value="UniProtKB-UniRule"/>
</dbReference>
<evidence type="ECO:0000256" key="5">
    <source>
        <dbReference type="ARBA" id="ARBA00023133"/>
    </source>
</evidence>
<reference evidence="9" key="1">
    <citation type="submission" date="2018-08" db="EMBL/GenBank/DDBJ databases">
        <title>Mucilaginibacter sp. MYSH2.</title>
        <authorList>
            <person name="Seo T."/>
        </authorList>
    </citation>
    <scope>NUCLEOTIDE SEQUENCE [LARGE SCALE GENOMIC DNA]</scope>
    <source>
        <strain evidence="9">KIRAN</strain>
    </source>
</reference>
<evidence type="ECO:0000256" key="2">
    <source>
        <dbReference type="ARBA" id="ARBA00022630"/>
    </source>
</evidence>
<comment type="caution">
    <text evidence="8">The sequence shown here is derived from an EMBL/GenBank/DDBJ whole genome shotgun (WGS) entry which is preliminary data.</text>
</comment>
<dbReference type="InterPro" id="IPR036188">
    <property type="entry name" value="FAD/NAD-bd_sf"/>
</dbReference>
<protein>
    <recommendedName>
        <fullName evidence="6">Coproporphyrinogen III oxidase</fullName>
        <ecNumber evidence="6">1.3.3.15</ecNumber>
    </recommendedName>
</protein>
<gene>
    <name evidence="8" type="primary">hemG</name>
    <name evidence="8" type="ORF">D1627_17300</name>
</gene>
<proteinExistence type="inferred from homology"/>
<dbReference type="Proteomes" id="UP000266005">
    <property type="component" value="Unassembled WGS sequence"/>
</dbReference>